<protein>
    <submittedName>
        <fullName evidence="2">Uncharacterized protein</fullName>
    </submittedName>
</protein>
<organism evidence="2 3">
    <name type="scientific">Gottfriedia luciferensis</name>
    <dbReference type="NCBI Taxonomy" id="178774"/>
    <lineage>
        <taxon>Bacteria</taxon>
        <taxon>Bacillati</taxon>
        <taxon>Bacillota</taxon>
        <taxon>Bacilli</taxon>
        <taxon>Bacillales</taxon>
        <taxon>Bacillaceae</taxon>
        <taxon>Gottfriedia</taxon>
    </lineage>
</organism>
<feature type="transmembrane region" description="Helical" evidence="1">
    <location>
        <begin position="58"/>
        <end position="76"/>
    </location>
</feature>
<dbReference type="EMBL" id="MDKC01000034">
    <property type="protein sequence ID" value="ODG90561.1"/>
    <property type="molecule type" value="Genomic_DNA"/>
</dbReference>
<comment type="caution">
    <text evidence="2">The sequence shown here is derived from an EMBL/GenBank/DDBJ whole genome shotgun (WGS) entry which is preliminary data.</text>
</comment>
<accession>A0ABX2ZLG9</accession>
<feature type="transmembrane region" description="Helical" evidence="1">
    <location>
        <begin position="132"/>
        <end position="150"/>
    </location>
</feature>
<evidence type="ECO:0000313" key="3">
    <source>
        <dbReference type="Proteomes" id="UP000094580"/>
    </source>
</evidence>
<evidence type="ECO:0000256" key="1">
    <source>
        <dbReference type="SAM" id="Phobius"/>
    </source>
</evidence>
<feature type="transmembrane region" description="Helical" evidence="1">
    <location>
        <begin position="157"/>
        <end position="178"/>
    </location>
</feature>
<dbReference type="Proteomes" id="UP000094580">
    <property type="component" value="Unassembled WGS sequence"/>
</dbReference>
<sequence length="210" mass="24539">MKNYIGFATAGCIMTMVFFMLVNFITSPSTIWFIYPCFFILFWPISLYFIGKRSTKQFSIFSSIVLLAFLLTENLIHSPDYLWFFYAAFPIISWPILMHLGKNARTLPIALLGSIITIAYYGLLNFISSPDYLWVIYPAFAIIWWPLSIYHANRKSFVAFSFTASILISLFFIIVNIISSPDTIWAVYPIFAVIWWPLSMYFYSYKKKQI</sequence>
<evidence type="ECO:0000313" key="2">
    <source>
        <dbReference type="EMBL" id="ODG90561.1"/>
    </source>
</evidence>
<keyword evidence="1" id="KW-0812">Transmembrane</keyword>
<keyword evidence="1" id="KW-0472">Membrane</keyword>
<reference evidence="2 3" key="1">
    <citation type="submission" date="2016-07" db="EMBL/GenBank/DDBJ databases">
        <authorList>
            <person name="Townsley L."/>
            <person name="Shank E.A."/>
        </authorList>
    </citation>
    <scope>NUCLEOTIDE SEQUENCE [LARGE SCALE GENOMIC DNA]</scope>
    <source>
        <strain evidence="2 3">CH01</strain>
    </source>
</reference>
<feature type="transmembrane region" description="Helical" evidence="1">
    <location>
        <begin position="107"/>
        <end position="126"/>
    </location>
</feature>
<feature type="transmembrane region" description="Helical" evidence="1">
    <location>
        <begin position="32"/>
        <end position="51"/>
    </location>
</feature>
<keyword evidence="1" id="KW-1133">Transmembrane helix</keyword>
<keyword evidence="3" id="KW-1185">Reference proteome</keyword>
<feature type="transmembrane region" description="Helical" evidence="1">
    <location>
        <begin position="7"/>
        <end position="26"/>
    </location>
</feature>
<proteinExistence type="predicted"/>
<gene>
    <name evidence="2" type="ORF">BED47_11865</name>
</gene>
<feature type="transmembrane region" description="Helical" evidence="1">
    <location>
        <begin position="184"/>
        <end position="203"/>
    </location>
</feature>
<dbReference type="RefSeq" id="WP_025568279.1">
    <property type="nucleotide sequence ID" value="NZ_MDKC01000034.1"/>
</dbReference>
<feature type="transmembrane region" description="Helical" evidence="1">
    <location>
        <begin position="82"/>
        <end position="100"/>
    </location>
</feature>
<name>A0ABX2ZLG9_9BACI</name>